<proteinExistence type="predicted"/>
<gene>
    <name evidence="3" type="ORF">VMCG_03922</name>
</gene>
<feature type="compositionally biased region" description="Low complexity" evidence="1">
    <location>
        <begin position="537"/>
        <end position="552"/>
    </location>
</feature>
<reference evidence="3 4" key="1">
    <citation type="submission" date="2015-09" db="EMBL/GenBank/DDBJ databases">
        <title>Host preference determinants of Valsa canker pathogens revealed by comparative genomics.</title>
        <authorList>
            <person name="Yin Z."/>
            <person name="Huang L."/>
        </authorList>
    </citation>
    <scope>NUCLEOTIDE SEQUENCE [LARGE SCALE GENOMIC DNA]</scope>
    <source>
        <strain evidence="3 4">03-1</strain>
    </source>
</reference>
<feature type="compositionally biased region" description="Gly residues" evidence="1">
    <location>
        <begin position="154"/>
        <end position="168"/>
    </location>
</feature>
<organism evidence="3 4">
    <name type="scientific">Cytospora schulzeri</name>
    <dbReference type="NCBI Taxonomy" id="448051"/>
    <lineage>
        <taxon>Eukaryota</taxon>
        <taxon>Fungi</taxon>
        <taxon>Dikarya</taxon>
        <taxon>Ascomycota</taxon>
        <taxon>Pezizomycotina</taxon>
        <taxon>Sordariomycetes</taxon>
        <taxon>Sordariomycetidae</taxon>
        <taxon>Diaporthales</taxon>
        <taxon>Cytosporaceae</taxon>
        <taxon>Cytospora</taxon>
    </lineage>
</organism>
<feature type="compositionally biased region" description="Low complexity" evidence="1">
    <location>
        <begin position="508"/>
        <end position="520"/>
    </location>
</feature>
<feature type="compositionally biased region" description="Gly residues" evidence="1">
    <location>
        <begin position="359"/>
        <end position="379"/>
    </location>
</feature>
<dbReference type="Proteomes" id="UP000283895">
    <property type="component" value="Unassembled WGS sequence"/>
</dbReference>
<comment type="caution">
    <text evidence="3">The sequence shown here is derived from an EMBL/GenBank/DDBJ whole genome shotgun (WGS) entry which is preliminary data.</text>
</comment>
<keyword evidence="4" id="KW-1185">Reference proteome</keyword>
<feature type="compositionally biased region" description="Low complexity" evidence="1">
    <location>
        <begin position="142"/>
        <end position="153"/>
    </location>
</feature>
<feature type="signal peptide" evidence="2">
    <location>
        <begin position="1"/>
        <end position="20"/>
    </location>
</feature>
<keyword evidence="2" id="KW-0732">Signal</keyword>
<feature type="compositionally biased region" description="Low complexity" evidence="1">
    <location>
        <begin position="563"/>
        <end position="586"/>
    </location>
</feature>
<dbReference type="EMBL" id="LKEA01000008">
    <property type="protein sequence ID" value="ROW07451.1"/>
    <property type="molecule type" value="Genomic_DNA"/>
</dbReference>
<protein>
    <recommendedName>
        <fullName evidence="5">WSC domain-containing protein</fullName>
    </recommendedName>
</protein>
<feature type="chain" id="PRO_5019088913" description="WSC domain-containing protein" evidence="2">
    <location>
        <begin position="21"/>
        <end position="647"/>
    </location>
</feature>
<name>A0A423WV94_9PEZI</name>
<feature type="region of interest" description="Disordered" evidence="1">
    <location>
        <begin position="340"/>
        <end position="379"/>
    </location>
</feature>
<feature type="compositionally biased region" description="Gly residues" evidence="1">
    <location>
        <begin position="587"/>
        <end position="599"/>
    </location>
</feature>
<evidence type="ECO:0000256" key="1">
    <source>
        <dbReference type="SAM" id="MobiDB-lite"/>
    </source>
</evidence>
<evidence type="ECO:0000313" key="4">
    <source>
        <dbReference type="Proteomes" id="UP000283895"/>
    </source>
</evidence>
<sequence>MGRLQRLVASTALLSLGARAEFAYQGCVALDTSTISSTTEIYPQGPTPCADYCGGLGYTHLGITAQFCSCWDTAPTINKTYTNSNNHDCAFNCDAPYDSLYCGGIEVVSLNFLYSYYAVPGVDAASVGGSAGIPASTRPGQGTASGALPTASGSGPGASGFPGAGIPGGATPPGASGTAGYGPSGLASASLTLVPVPGSPGAVTLVPIASVTGAPGGNSPTTTEPPHELETTVPLYDGQAYRIPVARFFRNPGDQVLSYTPHFDWITYNPATSMFWGTVPVDQTAGVVRVHVTAGQRTRGLSKREIYEFDIELIIQVAGASGLPPGVSVPYLSTEIPTPLTIGPGGPNAQPSPNPYGFSPGGPNGPYGPGGPNGTYGPGGVLPSYTNTVYEDITSTFTRCPVCEAETTIFAMPVGTTCITAEVYTTPCEVTTTRTDEHGGFTTDVYTTDSYIPYNPAESTTVVTTEADSTTTIAKTVLVAVTKQVLKPTGTGESSPELEKTKNGAEHGPQATGPAAPGAKTPEEVAPEDTPEAASTEAPGSGASGQASPGGESDSGNSPFRVGPAASDYPASSGSGSTSGDENGTSSGTGSGPGSGNGNEGETTPDNGSGQTTSPYVTAGATRFGSDMLVETFVLLSGIAFGVVLLL</sequence>
<feature type="compositionally biased region" description="Polar residues" evidence="1">
    <location>
        <begin position="604"/>
        <end position="615"/>
    </location>
</feature>
<dbReference type="AlphaFoldDB" id="A0A423WV94"/>
<evidence type="ECO:0000256" key="2">
    <source>
        <dbReference type="SAM" id="SignalP"/>
    </source>
</evidence>
<accession>A0A423WV94</accession>
<feature type="region of interest" description="Disordered" evidence="1">
    <location>
        <begin position="488"/>
        <end position="615"/>
    </location>
</feature>
<feature type="region of interest" description="Disordered" evidence="1">
    <location>
        <begin position="136"/>
        <end position="179"/>
    </location>
</feature>
<evidence type="ECO:0000313" key="3">
    <source>
        <dbReference type="EMBL" id="ROW07451.1"/>
    </source>
</evidence>
<evidence type="ECO:0008006" key="5">
    <source>
        <dbReference type="Google" id="ProtNLM"/>
    </source>
</evidence>
<dbReference type="OrthoDB" id="5245375at2759"/>